<evidence type="ECO:0000259" key="6">
    <source>
        <dbReference type="PROSITE" id="PS51917"/>
    </source>
</evidence>
<proteinExistence type="predicted"/>
<dbReference type="GO" id="GO:0008541">
    <property type="term" value="C:proteasome regulatory particle, lid subcomplex"/>
    <property type="evidence" value="ECO:0007669"/>
    <property type="project" value="TreeGrafter"/>
</dbReference>
<reference evidence="7" key="1">
    <citation type="submission" date="2022-07" db="EMBL/GenBank/DDBJ databases">
        <title>Phylogenomic reconstructions and comparative analyses of Kickxellomycotina fungi.</title>
        <authorList>
            <person name="Reynolds N.K."/>
            <person name="Stajich J.E."/>
            <person name="Barry K."/>
            <person name="Grigoriev I.V."/>
            <person name="Crous P."/>
            <person name="Smith M.E."/>
        </authorList>
    </citation>
    <scope>NUCLEOTIDE SEQUENCE</scope>
    <source>
        <strain evidence="7">NBRC 100468</strain>
    </source>
</reference>
<dbReference type="PANTHER" id="PTHR12225">
    <property type="entry name" value="ADHESION REGULATING MOLECULE 1 110 KDA CELL MEMBRANE GLYCOPROTEIN"/>
    <property type="match status" value="1"/>
</dbReference>
<dbReference type="PANTHER" id="PTHR12225:SF0">
    <property type="entry name" value="PROTEASOMAL UBIQUITIN RECEPTOR ADRM1"/>
    <property type="match status" value="1"/>
</dbReference>
<keyword evidence="4" id="KW-0647">Proteasome</keyword>
<evidence type="ECO:0000313" key="7">
    <source>
        <dbReference type="EMBL" id="KAJ1916469.1"/>
    </source>
</evidence>
<feature type="domain" description="Pru" evidence="6">
    <location>
        <begin position="23"/>
        <end position="141"/>
    </location>
</feature>
<evidence type="ECO:0000256" key="1">
    <source>
        <dbReference type="ARBA" id="ARBA00004123"/>
    </source>
</evidence>
<comment type="caution">
    <text evidence="7">The sequence shown here is derived from an EMBL/GenBank/DDBJ whole genome shotgun (WGS) entry which is preliminary data.</text>
</comment>
<dbReference type="PROSITE" id="PS51917">
    <property type="entry name" value="PRU"/>
    <property type="match status" value="1"/>
</dbReference>
<evidence type="ECO:0000256" key="4">
    <source>
        <dbReference type="ARBA" id="ARBA00022942"/>
    </source>
</evidence>
<dbReference type="InterPro" id="IPR006773">
    <property type="entry name" value="Rpn13/ADRM1"/>
</dbReference>
<dbReference type="InterPro" id="IPR044868">
    <property type="entry name" value="Rpn13/ADRM1_Pru"/>
</dbReference>
<protein>
    <recommendedName>
        <fullName evidence="6">Pru domain-containing protein</fullName>
    </recommendedName>
</protein>
<sequence>MSNIVIPDSLKAMTKAYVSEFKLPSSTLLACKAGRCQRREGTKVVEPIQEKGLLYLNVEDDLRKLTFVDRQTKAVVDEKYLFEGDSKFLNLNEPSNQVWGFRFESSGEHVFFWLQEWDVEKQEKPDYEPYKKIFKEYVNGDIPEEYYDDTEMVVEMEGDEVEEIEAEKKNTNIGSSGNQN</sequence>
<evidence type="ECO:0000313" key="8">
    <source>
        <dbReference type="Proteomes" id="UP001150538"/>
    </source>
</evidence>
<keyword evidence="5" id="KW-0539">Nucleus</keyword>
<dbReference type="GO" id="GO:0061133">
    <property type="term" value="F:endopeptidase activator activity"/>
    <property type="evidence" value="ECO:0007669"/>
    <property type="project" value="TreeGrafter"/>
</dbReference>
<dbReference type="InterPro" id="IPR038633">
    <property type="entry name" value="Rpn13/ADRM1_Pru_sf"/>
</dbReference>
<evidence type="ECO:0000256" key="2">
    <source>
        <dbReference type="ARBA" id="ARBA00004496"/>
    </source>
</evidence>
<dbReference type="Pfam" id="PF04683">
    <property type="entry name" value="Rpn13_ADRM1_Pru"/>
    <property type="match status" value="1"/>
</dbReference>
<accession>A0A9W7ZTT9</accession>
<dbReference type="GO" id="GO:0005737">
    <property type="term" value="C:cytoplasm"/>
    <property type="evidence" value="ECO:0007669"/>
    <property type="project" value="UniProtKB-SubCell"/>
</dbReference>
<dbReference type="EMBL" id="JANBPU010000102">
    <property type="protein sequence ID" value="KAJ1916469.1"/>
    <property type="molecule type" value="Genomic_DNA"/>
</dbReference>
<keyword evidence="3" id="KW-0963">Cytoplasm</keyword>
<keyword evidence="8" id="KW-1185">Reference proteome</keyword>
<evidence type="ECO:0000256" key="3">
    <source>
        <dbReference type="ARBA" id="ARBA00022490"/>
    </source>
</evidence>
<dbReference type="OrthoDB" id="340431at2759"/>
<dbReference type="GO" id="GO:0070628">
    <property type="term" value="F:proteasome binding"/>
    <property type="evidence" value="ECO:0007669"/>
    <property type="project" value="TreeGrafter"/>
</dbReference>
<dbReference type="GO" id="GO:0005634">
    <property type="term" value="C:nucleus"/>
    <property type="evidence" value="ECO:0007669"/>
    <property type="project" value="UniProtKB-SubCell"/>
</dbReference>
<evidence type="ECO:0000256" key="5">
    <source>
        <dbReference type="ARBA" id="ARBA00023242"/>
    </source>
</evidence>
<organism evidence="7 8">
    <name type="scientific">Mycoemilia scoparia</name>
    <dbReference type="NCBI Taxonomy" id="417184"/>
    <lineage>
        <taxon>Eukaryota</taxon>
        <taxon>Fungi</taxon>
        <taxon>Fungi incertae sedis</taxon>
        <taxon>Zoopagomycota</taxon>
        <taxon>Kickxellomycotina</taxon>
        <taxon>Kickxellomycetes</taxon>
        <taxon>Kickxellales</taxon>
        <taxon>Kickxellaceae</taxon>
        <taxon>Mycoemilia</taxon>
    </lineage>
</organism>
<dbReference type="AlphaFoldDB" id="A0A9W7ZTT9"/>
<dbReference type="Gene3D" id="2.30.29.70">
    <property type="entry name" value="Proteasomal ubiquitin receptor Rpn13/ADRM1"/>
    <property type="match status" value="1"/>
</dbReference>
<dbReference type="Proteomes" id="UP001150538">
    <property type="component" value="Unassembled WGS sequence"/>
</dbReference>
<name>A0A9W7ZTT9_9FUNG</name>
<gene>
    <name evidence="7" type="ORF">H4219_003776</name>
</gene>
<comment type="subcellular location">
    <subcellularLocation>
        <location evidence="2">Cytoplasm</location>
    </subcellularLocation>
    <subcellularLocation>
        <location evidence="1">Nucleus</location>
    </subcellularLocation>
</comment>